<organism evidence="5 6">
    <name type="scientific">Streptomyces dubilierae</name>
    <dbReference type="NCBI Taxonomy" id="3075533"/>
    <lineage>
        <taxon>Bacteria</taxon>
        <taxon>Bacillati</taxon>
        <taxon>Actinomycetota</taxon>
        <taxon>Actinomycetes</taxon>
        <taxon>Kitasatosporales</taxon>
        <taxon>Streptomycetaceae</taxon>
        <taxon>Streptomyces</taxon>
    </lineage>
</organism>
<evidence type="ECO:0000256" key="3">
    <source>
        <dbReference type="ARBA" id="ARBA00023163"/>
    </source>
</evidence>
<dbReference type="SMART" id="SM00354">
    <property type="entry name" value="HTH_LACI"/>
    <property type="match status" value="1"/>
</dbReference>
<gene>
    <name evidence="5" type="ORF">RM641_20095</name>
</gene>
<dbReference type="InterPro" id="IPR028082">
    <property type="entry name" value="Peripla_BP_I"/>
</dbReference>
<comment type="caution">
    <text evidence="5">The sequence shown here is derived from an EMBL/GenBank/DDBJ whole genome shotgun (WGS) entry which is preliminary data.</text>
</comment>
<keyword evidence="6" id="KW-1185">Reference proteome</keyword>
<dbReference type="InterPro" id="IPR000843">
    <property type="entry name" value="HTH_LacI"/>
</dbReference>
<keyword evidence="1" id="KW-0805">Transcription regulation</keyword>
<evidence type="ECO:0000259" key="4">
    <source>
        <dbReference type="PROSITE" id="PS50932"/>
    </source>
</evidence>
<evidence type="ECO:0000256" key="2">
    <source>
        <dbReference type="ARBA" id="ARBA00023125"/>
    </source>
</evidence>
<name>A0ABU2PC72_9ACTN</name>
<dbReference type="SUPFAM" id="SSF47413">
    <property type="entry name" value="lambda repressor-like DNA-binding domains"/>
    <property type="match status" value="1"/>
</dbReference>
<dbReference type="PANTHER" id="PTHR30146:SF109">
    <property type="entry name" value="HTH-TYPE TRANSCRIPTIONAL REGULATOR GALS"/>
    <property type="match status" value="1"/>
</dbReference>
<evidence type="ECO:0000256" key="1">
    <source>
        <dbReference type="ARBA" id="ARBA00023015"/>
    </source>
</evidence>
<dbReference type="Proteomes" id="UP001183586">
    <property type="component" value="Unassembled WGS sequence"/>
</dbReference>
<dbReference type="InterPro" id="IPR046335">
    <property type="entry name" value="LacI/GalR-like_sensor"/>
</dbReference>
<dbReference type="SUPFAM" id="SSF53822">
    <property type="entry name" value="Periplasmic binding protein-like I"/>
    <property type="match status" value="1"/>
</dbReference>
<dbReference type="EMBL" id="JAVREU010000008">
    <property type="protein sequence ID" value="MDT0389740.1"/>
    <property type="molecule type" value="Genomic_DNA"/>
</dbReference>
<proteinExistence type="predicted"/>
<dbReference type="CDD" id="cd06267">
    <property type="entry name" value="PBP1_LacI_sugar_binding-like"/>
    <property type="match status" value="1"/>
</dbReference>
<keyword evidence="3" id="KW-0804">Transcription</keyword>
<sequence>MRTDNQPAEPGAERPDGTRRRATIHDVARLAGVSRQTVSRAVNDQGEIGAATKERVLEAARLLDYRPSRFARGLVRKGAVTTGLVIPDLRNPFFPEVAAGVLEAAEQRGWQVVVWDSRIDGARERQALDVLSHQADAVVGYFTDPDDVLTRHLGGVPLVLLERGPQQTRFAAVGIDAAAGVAQGMDHLYRRGHRRIGMLDGVHGPGRRRQAFLEQARRLGLPVDEDWVVMCPEHSVRGGEAGMERLLRERPGITAVFGFNDLIAVGAMRTARRHGRRVPDELAVLGFDGLSLGELVDPALTTLHIDKRQLGRLAVEQVARLRAGEEPLRGAEAWVTPELLVRESA</sequence>
<evidence type="ECO:0000313" key="6">
    <source>
        <dbReference type="Proteomes" id="UP001183586"/>
    </source>
</evidence>
<dbReference type="Pfam" id="PF13377">
    <property type="entry name" value="Peripla_BP_3"/>
    <property type="match status" value="1"/>
</dbReference>
<keyword evidence="2 5" id="KW-0238">DNA-binding</keyword>
<dbReference type="RefSeq" id="WP_311683713.1">
    <property type="nucleotide sequence ID" value="NZ_JAVREU010000008.1"/>
</dbReference>
<dbReference type="CDD" id="cd01392">
    <property type="entry name" value="HTH_LacI"/>
    <property type="match status" value="1"/>
</dbReference>
<dbReference type="PROSITE" id="PS50932">
    <property type="entry name" value="HTH_LACI_2"/>
    <property type="match status" value="1"/>
</dbReference>
<accession>A0ABU2PC72</accession>
<dbReference type="PROSITE" id="PS00356">
    <property type="entry name" value="HTH_LACI_1"/>
    <property type="match status" value="1"/>
</dbReference>
<feature type="domain" description="HTH lacI-type" evidence="4">
    <location>
        <begin position="22"/>
        <end position="76"/>
    </location>
</feature>
<dbReference type="Gene3D" id="3.40.50.2300">
    <property type="match status" value="2"/>
</dbReference>
<dbReference type="Pfam" id="PF00356">
    <property type="entry name" value="LacI"/>
    <property type="match status" value="1"/>
</dbReference>
<dbReference type="InterPro" id="IPR010982">
    <property type="entry name" value="Lambda_DNA-bd_dom_sf"/>
</dbReference>
<dbReference type="PRINTS" id="PR00036">
    <property type="entry name" value="HTHLACI"/>
</dbReference>
<dbReference type="GO" id="GO:0003677">
    <property type="term" value="F:DNA binding"/>
    <property type="evidence" value="ECO:0007669"/>
    <property type="project" value="UniProtKB-KW"/>
</dbReference>
<reference evidence="6" key="1">
    <citation type="submission" date="2023-07" db="EMBL/GenBank/DDBJ databases">
        <title>30 novel species of actinomycetes from the DSMZ collection.</title>
        <authorList>
            <person name="Nouioui I."/>
        </authorList>
    </citation>
    <scope>NUCLEOTIDE SEQUENCE [LARGE SCALE GENOMIC DNA]</scope>
    <source>
        <strain evidence="6">DSM 41921</strain>
    </source>
</reference>
<dbReference type="Gene3D" id="1.10.260.40">
    <property type="entry name" value="lambda repressor-like DNA-binding domains"/>
    <property type="match status" value="1"/>
</dbReference>
<evidence type="ECO:0000313" key="5">
    <source>
        <dbReference type="EMBL" id="MDT0389740.1"/>
    </source>
</evidence>
<protein>
    <submittedName>
        <fullName evidence="5">LacI family DNA-binding transcriptional regulator</fullName>
    </submittedName>
</protein>
<dbReference type="PANTHER" id="PTHR30146">
    <property type="entry name" value="LACI-RELATED TRANSCRIPTIONAL REPRESSOR"/>
    <property type="match status" value="1"/>
</dbReference>